<keyword evidence="3" id="KW-1185">Reference proteome</keyword>
<feature type="transmembrane region" description="Helical" evidence="1">
    <location>
        <begin position="39"/>
        <end position="58"/>
    </location>
</feature>
<evidence type="ECO:0000256" key="1">
    <source>
        <dbReference type="SAM" id="Phobius"/>
    </source>
</evidence>
<reference evidence="3" key="1">
    <citation type="submission" date="2016-10" db="EMBL/GenBank/DDBJ databases">
        <authorList>
            <person name="Varghese N."/>
            <person name="Submissions S."/>
        </authorList>
    </citation>
    <scope>NUCLEOTIDE SEQUENCE [LARGE SCALE GENOMIC DNA]</scope>
    <source>
        <strain evidence="3">DSM 44544</strain>
    </source>
</reference>
<dbReference type="EMBL" id="FNSO01000004">
    <property type="protein sequence ID" value="SEC52559.1"/>
    <property type="molecule type" value="Genomic_DNA"/>
</dbReference>
<feature type="transmembrane region" description="Helical" evidence="1">
    <location>
        <begin position="133"/>
        <end position="154"/>
    </location>
</feature>
<name>A0A1H4T8A6_9PSEU</name>
<feature type="transmembrane region" description="Helical" evidence="1">
    <location>
        <begin position="180"/>
        <end position="198"/>
    </location>
</feature>
<keyword evidence="1" id="KW-0472">Membrane</keyword>
<dbReference type="STRING" id="208445.SAMN04489727_4070"/>
<evidence type="ECO:0000313" key="2">
    <source>
        <dbReference type="EMBL" id="SEC52559.1"/>
    </source>
</evidence>
<dbReference type="CDD" id="cd03498">
    <property type="entry name" value="SQR_TypeB_2_TM"/>
    <property type="match status" value="1"/>
</dbReference>
<proteinExistence type="predicted"/>
<protein>
    <submittedName>
        <fullName evidence="2">Succinate dehydrogenase subunit C</fullName>
    </submittedName>
</protein>
<dbReference type="NCBIfam" id="TIGR02046">
    <property type="entry name" value="sdhC_b558_fam"/>
    <property type="match status" value="1"/>
</dbReference>
<organism evidence="2 3">
    <name type="scientific">Amycolatopsis tolypomycina</name>
    <dbReference type="NCBI Taxonomy" id="208445"/>
    <lineage>
        <taxon>Bacteria</taxon>
        <taxon>Bacillati</taxon>
        <taxon>Actinomycetota</taxon>
        <taxon>Actinomycetes</taxon>
        <taxon>Pseudonocardiales</taxon>
        <taxon>Pseudonocardiaceae</taxon>
        <taxon>Amycolatopsis</taxon>
    </lineage>
</organism>
<dbReference type="InterPro" id="IPR011138">
    <property type="entry name" value="Cytochrome_b-558"/>
</dbReference>
<keyword evidence="1" id="KW-0812">Transmembrane</keyword>
<evidence type="ECO:0000313" key="3">
    <source>
        <dbReference type="Proteomes" id="UP000199622"/>
    </source>
</evidence>
<dbReference type="Proteomes" id="UP000199622">
    <property type="component" value="Unassembled WGS sequence"/>
</dbReference>
<feature type="transmembrane region" description="Helical" evidence="1">
    <location>
        <begin position="91"/>
        <end position="112"/>
    </location>
</feature>
<dbReference type="GO" id="GO:0016020">
    <property type="term" value="C:membrane"/>
    <property type="evidence" value="ECO:0007669"/>
    <property type="project" value="InterPro"/>
</dbReference>
<sequence>MSLTSGRRAPTVGQVVNTLAPHRRSAVRRFWASTIGKKAVMAVSGLLLLAFVFAHMVGNLKTFLGADDLNHYAGWLRTIGEPVLGREWFLWLQRTVLLAALVLHVTAAVQLARRDRRARPVRYVHRPPARANFAVRTMRWGGATLALFVVWHILDFTVGTVNRDFVPGDPYHNLVADFQVWWVNLIYLVALAMLGLHIHHGFASAARTLGVTRPRRERAIRIFGSTTAVVVAGGYALVPVAIMTGLVH</sequence>
<gene>
    <name evidence="2" type="ORF">SAMN04489727_4070</name>
</gene>
<keyword evidence="1" id="KW-1133">Transmembrane helix</keyword>
<dbReference type="InterPro" id="IPR034804">
    <property type="entry name" value="SQR/QFR_C/D"/>
</dbReference>
<feature type="transmembrane region" description="Helical" evidence="1">
    <location>
        <begin position="219"/>
        <end position="242"/>
    </location>
</feature>
<dbReference type="AlphaFoldDB" id="A0A1H4T8A6"/>
<dbReference type="Gene3D" id="1.20.1300.10">
    <property type="entry name" value="Fumarate reductase/succinate dehydrogenase, transmembrane subunit"/>
    <property type="match status" value="1"/>
</dbReference>
<accession>A0A1H4T8A6</accession>
<dbReference type="SUPFAM" id="SSF81343">
    <property type="entry name" value="Fumarate reductase respiratory complex transmembrane subunits"/>
    <property type="match status" value="1"/>
</dbReference>